<dbReference type="RefSeq" id="WP_343916947.1">
    <property type="nucleotide sequence ID" value="NZ_BAAAKK010000001.1"/>
</dbReference>
<reference evidence="1 2" key="1">
    <citation type="journal article" date="2019" name="Int. J. Syst. Evol. Microbiol.">
        <title>The Global Catalogue of Microorganisms (GCM) 10K type strain sequencing project: providing services to taxonomists for standard genome sequencing and annotation.</title>
        <authorList>
            <consortium name="The Broad Institute Genomics Platform"/>
            <consortium name="The Broad Institute Genome Sequencing Center for Infectious Disease"/>
            <person name="Wu L."/>
            <person name="Ma J."/>
        </authorList>
    </citation>
    <scope>NUCLEOTIDE SEQUENCE [LARGE SCALE GENOMIC DNA]</scope>
    <source>
        <strain evidence="1 2">JCM 12398</strain>
    </source>
</reference>
<organism evidence="1 2">
    <name type="scientific">Agrococcus citreus</name>
    <dbReference type="NCBI Taxonomy" id="84643"/>
    <lineage>
        <taxon>Bacteria</taxon>
        <taxon>Bacillati</taxon>
        <taxon>Actinomycetota</taxon>
        <taxon>Actinomycetes</taxon>
        <taxon>Micrococcales</taxon>
        <taxon>Microbacteriaceae</taxon>
        <taxon>Agrococcus</taxon>
    </lineage>
</organism>
<dbReference type="Proteomes" id="UP001501266">
    <property type="component" value="Unassembled WGS sequence"/>
</dbReference>
<evidence type="ECO:0000313" key="2">
    <source>
        <dbReference type="Proteomes" id="UP001501266"/>
    </source>
</evidence>
<dbReference type="EMBL" id="BAAAKK010000001">
    <property type="protein sequence ID" value="GAA1418634.1"/>
    <property type="molecule type" value="Genomic_DNA"/>
</dbReference>
<name>A0ABN1YNB4_9MICO</name>
<protein>
    <submittedName>
        <fullName evidence="1">Uncharacterized protein</fullName>
    </submittedName>
</protein>
<evidence type="ECO:0000313" key="1">
    <source>
        <dbReference type="EMBL" id="GAA1418634.1"/>
    </source>
</evidence>
<keyword evidence="2" id="KW-1185">Reference proteome</keyword>
<proteinExistence type="predicted"/>
<sequence length="155" mass="16407">MTALEAAAAQREPVEHFDQLALLELAALGAHAGEPIAVCDRARAESTRLVAEEPQPGPPSTGLRGLLRGRAAERELEARVDAWHESLDALEAETEAALARWRAAADPALIAVATADRDAAIRSLVERGLFDEALGEGMCAEPLGTMLVRSALAHD</sequence>
<gene>
    <name evidence="1" type="ORF">GCM10009640_04840</name>
</gene>
<accession>A0ABN1YNB4</accession>
<comment type="caution">
    <text evidence="1">The sequence shown here is derived from an EMBL/GenBank/DDBJ whole genome shotgun (WGS) entry which is preliminary data.</text>
</comment>